<name>A0A6G1CJ04_9ORYZ</name>
<dbReference type="AlphaFoldDB" id="A0A6G1CJ04"/>
<protein>
    <submittedName>
        <fullName evidence="2">Uncharacterized protein</fullName>
    </submittedName>
</protein>
<evidence type="ECO:0000313" key="2">
    <source>
        <dbReference type="EMBL" id="KAF0900120.1"/>
    </source>
</evidence>
<comment type="caution">
    <text evidence="2">The sequence shown here is derived from an EMBL/GenBank/DDBJ whole genome shotgun (WGS) entry which is preliminary data.</text>
</comment>
<feature type="compositionally biased region" description="Low complexity" evidence="1">
    <location>
        <begin position="1"/>
        <end position="32"/>
    </location>
</feature>
<evidence type="ECO:0000256" key="1">
    <source>
        <dbReference type="SAM" id="MobiDB-lite"/>
    </source>
</evidence>
<gene>
    <name evidence="2" type="ORF">E2562_027443</name>
</gene>
<reference evidence="2 3" key="1">
    <citation type="submission" date="2019-11" db="EMBL/GenBank/DDBJ databases">
        <title>Whole genome sequence of Oryza granulata.</title>
        <authorList>
            <person name="Li W."/>
        </authorList>
    </citation>
    <scope>NUCLEOTIDE SEQUENCE [LARGE SCALE GENOMIC DNA]</scope>
    <source>
        <strain evidence="3">cv. Menghai</strain>
        <tissue evidence="2">Leaf</tissue>
    </source>
</reference>
<dbReference type="EMBL" id="SPHZ02000009">
    <property type="protein sequence ID" value="KAF0900120.1"/>
    <property type="molecule type" value="Genomic_DNA"/>
</dbReference>
<evidence type="ECO:0000313" key="3">
    <source>
        <dbReference type="Proteomes" id="UP000479710"/>
    </source>
</evidence>
<dbReference type="Proteomes" id="UP000479710">
    <property type="component" value="Unassembled WGS sequence"/>
</dbReference>
<sequence length="89" mass="9988">MASCMAASTSAFSDSTTSSSTSFHATSTTATIPTPPWVETRKVFVRRLVPMLLATIVDNRGTIRTNARIVAKVHRRMLQDRHKHIRMHH</sequence>
<accession>A0A6G1CJ04</accession>
<keyword evidence="3" id="KW-1185">Reference proteome</keyword>
<organism evidence="2 3">
    <name type="scientific">Oryza meyeriana var. granulata</name>
    <dbReference type="NCBI Taxonomy" id="110450"/>
    <lineage>
        <taxon>Eukaryota</taxon>
        <taxon>Viridiplantae</taxon>
        <taxon>Streptophyta</taxon>
        <taxon>Embryophyta</taxon>
        <taxon>Tracheophyta</taxon>
        <taxon>Spermatophyta</taxon>
        <taxon>Magnoliopsida</taxon>
        <taxon>Liliopsida</taxon>
        <taxon>Poales</taxon>
        <taxon>Poaceae</taxon>
        <taxon>BOP clade</taxon>
        <taxon>Oryzoideae</taxon>
        <taxon>Oryzeae</taxon>
        <taxon>Oryzinae</taxon>
        <taxon>Oryza</taxon>
        <taxon>Oryza meyeriana</taxon>
    </lineage>
</organism>
<feature type="region of interest" description="Disordered" evidence="1">
    <location>
        <begin position="1"/>
        <end position="34"/>
    </location>
</feature>
<proteinExistence type="predicted"/>